<feature type="transmembrane region" description="Helical" evidence="1">
    <location>
        <begin position="12"/>
        <end position="30"/>
    </location>
</feature>
<keyword evidence="1" id="KW-0472">Membrane</keyword>
<protein>
    <submittedName>
        <fullName evidence="2">Uncharacterized protein</fullName>
    </submittedName>
</protein>
<gene>
    <name evidence="2" type="ORF">JI741_11805</name>
</gene>
<evidence type="ECO:0000256" key="1">
    <source>
        <dbReference type="SAM" id="Phobius"/>
    </source>
</evidence>
<feature type="transmembrane region" description="Helical" evidence="1">
    <location>
        <begin position="42"/>
        <end position="60"/>
    </location>
</feature>
<accession>A0ABS1KRI0</accession>
<dbReference type="RefSeq" id="WP_202009518.1">
    <property type="nucleotide sequence ID" value="NZ_JAERRB010000003.1"/>
</dbReference>
<evidence type="ECO:0000313" key="2">
    <source>
        <dbReference type="EMBL" id="MBL0741908.1"/>
    </source>
</evidence>
<dbReference type="EMBL" id="JAERRB010000003">
    <property type="protein sequence ID" value="MBL0741908.1"/>
    <property type="molecule type" value="Genomic_DNA"/>
</dbReference>
<keyword evidence="1" id="KW-1133">Transmembrane helix</keyword>
<comment type="caution">
    <text evidence="2">The sequence shown here is derived from an EMBL/GenBank/DDBJ whole genome shotgun (WGS) entry which is preliminary data.</text>
</comment>
<reference evidence="2 3" key="1">
    <citation type="submission" date="2021-01" db="EMBL/GenBank/DDBJ databases">
        <title>Chryseolinea sp. Jin1 Genome sequencing and assembly.</title>
        <authorList>
            <person name="Kim I."/>
        </authorList>
    </citation>
    <scope>NUCLEOTIDE SEQUENCE [LARGE SCALE GENOMIC DNA]</scope>
    <source>
        <strain evidence="2 3">Jin1</strain>
    </source>
</reference>
<feature type="transmembrane region" description="Helical" evidence="1">
    <location>
        <begin position="157"/>
        <end position="178"/>
    </location>
</feature>
<evidence type="ECO:0000313" key="3">
    <source>
        <dbReference type="Proteomes" id="UP000613030"/>
    </source>
</evidence>
<dbReference type="Proteomes" id="UP000613030">
    <property type="component" value="Unassembled WGS sequence"/>
</dbReference>
<keyword evidence="3" id="KW-1185">Reference proteome</keyword>
<sequence>MTYTMTLEHYLFLGEIEYFLSGVILLLSLLFSSRRSVEVKAIGFISFCGVLIGIVMHTLPLRGKEVNIPTLCYFIVNFLTIAILYFQAYGRRYGKILFSVAGFFTVFSIVNILYIQQMDINTYTSMAYASFVLTLAVVYFYRLLVTLPVEQVQQLPMFYFSAAFLFYGAGTFFLYAATNYLVKFFYEDVLIYYIFHNYVVVFQQLIFIRGLLVDLRNIRAKHEIKSAAHKLQ</sequence>
<organism evidence="2 3">
    <name type="scientific">Chryseolinea lacunae</name>
    <dbReference type="NCBI Taxonomy" id="2801331"/>
    <lineage>
        <taxon>Bacteria</taxon>
        <taxon>Pseudomonadati</taxon>
        <taxon>Bacteroidota</taxon>
        <taxon>Cytophagia</taxon>
        <taxon>Cytophagales</taxon>
        <taxon>Fulvivirgaceae</taxon>
        <taxon>Chryseolinea</taxon>
    </lineage>
</organism>
<feature type="transmembrane region" description="Helical" evidence="1">
    <location>
        <begin position="126"/>
        <end position="145"/>
    </location>
</feature>
<proteinExistence type="predicted"/>
<feature type="transmembrane region" description="Helical" evidence="1">
    <location>
        <begin position="190"/>
        <end position="212"/>
    </location>
</feature>
<feature type="transmembrane region" description="Helical" evidence="1">
    <location>
        <begin position="66"/>
        <end position="86"/>
    </location>
</feature>
<keyword evidence="1" id="KW-0812">Transmembrane</keyword>
<name>A0ABS1KRI0_9BACT</name>
<feature type="transmembrane region" description="Helical" evidence="1">
    <location>
        <begin position="93"/>
        <end position="114"/>
    </location>
</feature>